<proteinExistence type="predicted"/>
<evidence type="ECO:0000313" key="1">
    <source>
        <dbReference type="EMBL" id="KAJ0046111.1"/>
    </source>
</evidence>
<gene>
    <name evidence="1" type="ORF">Pint_04601</name>
</gene>
<keyword evidence="2" id="KW-1185">Reference proteome</keyword>
<protein>
    <submittedName>
        <fullName evidence="1">Uncharacterized protein</fullName>
    </submittedName>
</protein>
<sequence length="57" mass="6340">MGMPMFCFCVVRLGRMVKEMADSFACNSCCIFGAEPLHIMMIANGIKGDSWIVEFLS</sequence>
<organism evidence="1 2">
    <name type="scientific">Pistacia integerrima</name>
    <dbReference type="NCBI Taxonomy" id="434235"/>
    <lineage>
        <taxon>Eukaryota</taxon>
        <taxon>Viridiplantae</taxon>
        <taxon>Streptophyta</taxon>
        <taxon>Embryophyta</taxon>
        <taxon>Tracheophyta</taxon>
        <taxon>Spermatophyta</taxon>
        <taxon>Magnoliopsida</taxon>
        <taxon>eudicotyledons</taxon>
        <taxon>Gunneridae</taxon>
        <taxon>Pentapetalae</taxon>
        <taxon>rosids</taxon>
        <taxon>malvids</taxon>
        <taxon>Sapindales</taxon>
        <taxon>Anacardiaceae</taxon>
        <taxon>Pistacia</taxon>
    </lineage>
</organism>
<comment type="caution">
    <text evidence="1">The sequence shown here is derived from an EMBL/GenBank/DDBJ whole genome shotgun (WGS) entry which is preliminary data.</text>
</comment>
<accession>A0ACC0Z488</accession>
<evidence type="ECO:0000313" key="2">
    <source>
        <dbReference type="Proteomes" id="UP001163603"/>
    </source>
</evidence>
<reference evidence="2" key="1">
    <citation type="journal article" date="2023" name="G3 (Bethesda)">
        <title>Genome assembly and association tests identify interacting loci associated with vigor, precocity, and sex in interspecific pistachio rootstocks.</title>
        <authorList>
            <person name="Palmer W."/>
            <person name="Jacygrad E."/>
            <person name="Sagayaradj S."/>
            <person name="Cavanaugh K."/>
            <person name="Han R."/>
            <person name="Bertier L."/>
            <person name="Beede B."/>
            <person name="Kafkas S."/>
            <person name="Golino D."/>
            <person name="Preece J."/>
            <person name="Michelmore R."/>
        </authorList>
    </citation>
    <scope>NUCLEOTIDE SEQUENCE [LARGE SCALE GENOMIC DNA]</scope>
</reference>
<dbReference type="Proteomes" id="UP001163603">
    <property type="component" value="Chromosome 3"/>
</dbReference>
<name>A0ACC0Z488_9ROSI</name>
<dbReference type="EMBL" id="CM047738">
    <property type="protein sequence ID" value="KAJ0046111.1"/>
    <property type="molecule type" value="Genomic_DNA"/>
</dbReference>